<comment type="caution">
    <text evidence="2">The sequence shown here is derived from an EMBL/GenBank/DDBJ whole genome shotgun (WGS) entry which is preliminary data.</text>
</comment>
<organism evidence="2 3">
    <name type="scientific">Alteraurantiacibacter buctensis</name>
    <dbReference type="NCBI Taxonomy" id="1503981"/>
    <lineage>
        <taxon>Bacteria</taxon>
        <taxon>Pseudomonadati</taxon>
        <taxon>Pseudomonadota</taxon>
        <taxon>Alphaproteobacteria</taxon>
        <taxon>Sphingomonadales</taxon>
        <taxon>Erythrobacteraceae</taxon>
        <taxon>Alteraurantiacibacter</taxon>
    </lineage>
</organism>
<proteinExistence type="predicted"/>
<evidence type="ECO:0000256" key="1">
    <source>
        <dbReference type="SAM" id="MobiDB-lite"/>
    </source>
</evidence>
<feature type="compositionally biased region" description="Pro residues" evidence="1">
    <location>
        <begin position="211"/>
        <end position="220"/>
    </location>
</feature>
<feature type="region of interest" description="Disordered" evidence="1">
    <location>
        <begin position="211"/>
        <end position="278"/>
    </location>
</feature>
<dbReference type="EMBL" id="WTYV01000001">
    <property type="protein sequence ID" value="MXO70166.1"/>
    <property type="molecule type" value="Genomic_DNA"/>
</dbReference>
<protein>
    <submittedName>
        <fullName evidence="2">Uncharacterized protein</fullName>
    </submittedName>
</protein>
<evidence type="ECO:0000313" key="2">
    <source>
        <dbReference type="EMBL" id="MXO70166.1"/>
    </source>
</evidence>
<keyword evidence="3" id="KW-1185">Reference proteome</keyword>
<dbReference type="RefSeq" id="WP_160770117.1">
    <property type="nucleotide sequence ID" value="NZ_WTYV01000001.1"/>
</dbReference>
<dbReference type="Proteomes" id="UP000466966">
    <property type="component" value="Unassembled WGS sequence"/>
</dbReference>
<feature type="compositionally biased region" description="Low complexity" evidence="1">
    <location>
        <begin position="258"/>
        <end position="269"/>
    </location>
</feature>
<name>A0A844YT21_9SPHN</name>
<dbReference type="AlphaFoldDB" id="A0A844YT21"/>
<reference evidence="2 3" key="1">
    <citation type="submission" date="2019-12" db="EMBL/GenBank/DDBJ databases">
        <title>Genomic-based taxomic classification of the family Erythrobacteraceae.</title>
        <authorList>
            <person name="Xu L."/>
        </authorList>
    </citation>
    <scope>NUCLEOTIDE SEQUENCE [LARGE SCALE GENOMIC DNA]</scope>
    <source>
        <strain evidence="2 3">M0322</strain>
    </source>
</reference>
<sequence length="377" mass="39855">MALSVRTSAMAGGPPPGGGDWGDSPYGSLISLGPKTFKKKPVLVLAAEELAEAHLAMAMGGAEIMEMQPDPVAAPRPRQPSIMLGLVPMGVDEADESRAAWVPPAAIVDEDDADWQPLPEFDEPEPEEAEVQTWVPEDEPEEWPEGLDEPQAWEEPADDLAAPTPEETFALMPEPQLPSIEDQLAQMRERLAKRAAASAAAPAIAAPAPAVVPPTAPVERPPSTIERLEIDDWSGGASLKGFIPPQEEDLAPAPPPAAGAQLEPAARAPAPAPEPVAIPAPAPAVAAVPPPVEEPYEPDLAAVLPEGDGTTVDRATGDRATDNQAALDAWDDHVAPVAPPRRHAGIRARLSDEWQGMEDEPAPSLLARLWGWLRARF</sequence>
<feature type="region of interest" description="Disordered" evidence="1">
    <location>
        <begin position="1"/>
        <end position="22"/>
    </location>
</feature>
<gene>
    <name evidence="2" type="ORF">GRI99_00795</name>
</gene>
<accession>A0A844YT21</accession>
<evidence type="ECO:0000313" key="3">
    <source>
        <dbReference type="Proteomes" id="UP000466966"/>
    </source>
</evidence>